<evidence type="ECO:0000256" key="12">
    <source>
        <dbReference type="ARBA" id="ARBA00023069"/>
    </source>
</evidence>
<dbReference type="InterPro" id="IPR041658">
    <property type="entry name" value="AAA_lid_11"/>
</dbReference>
<accession>A0A7R8UL43</accession>
<dbReference type="GO" id="GO:0005524">
    <property type="term" value="F:ATP binding"/>
    <property type="evidence" value="ECO:0007669"/>
    <property type="project" value="UniProtKB-KW"/>
</dbReference>
<evidence type="ECO:0000259" key="23">
    <source>
        <dbReference type="Pfam" id="PF12781"/>
    </source>
</evidence>
<evidence type="ECO:0000256" key="14">
    <source>
        <dbReference type="ARBA" id="ARBA00023212"/>
    </source>
</evidence>
<dbReference type="Gene3D" id="1.20.920.30">
    <property type="match status" value="1"/>
</dbReference>
<dbReference type="EMBL" id="LR899010">
    <property type="protein sequence ID" value="CAD7082494.1"/>
    <property type="molecule type" value="Genomic_DNA"/>
</dbReference>
<dbReference type="GO" id="GO:0007018">
    <property type="term" value="P:microtubule-based movement"/>
    <property type="evidence" value="ECO:0007669"/>
    <property type="project" value="InterPro"/>
</dbReference>
<dbReference type="Pfam" id="PF22597">
    <property type="entry name" value="DYN_lid"/>
    <property type="match status" value="1"/>
</dbReference>
<dbReference type="GO" id="GO:0045505">
    <property type="term" value="F:dynein intermediate chain binding"/>
    <property type="evidence" value="ECO:0007669"/>
    <property type="project" value="InterPro"/>
</dbReference>
<feature type="domain" description="Dynein heavy chain hydrolytic ATP-binding dynein motor region" evidence="20">
    <location>
        <begin position="1218"/>
        <end position="1544"/>
    </location>
</feature>
<organism evidence="28 29">
    <name type="scientific">Hermetia illucens</name>
    <name type="common">Black soldier fly</name>
    <dbReference type="NCBI Taxonomy" id="343691"/>
    <lineage>
        <taxon>Eukaryota</taxon>
        <taxon>Metazoa</taxon>
        <taxon>Ecdysozoa</taxon>
        <taxon>Arthropoda</taxon>
        <taxon>Hexapoda</taxon>
        <taxon>Insecta</taxon>
        <taxon>Pterygota</taxon>
        <taxon>Neoptera</taxon>
        <taxon>Endopterygota</taxon>
        <taxon>Diptera</taxon>
        <taxon>Brachycera</taxon>
        <taxon>Stratiomyomorpha</taxon>
        <taxon>Stratiomyidae</taxon>
        <taxon>Hermetiinae</taxon>
        <taxon>Hermetia</taxon>
    </lineage>
</organism>
<dbReference type="Gene3D" id="3.20.180.20">
    <property type="entry name" value="Dynein heavy chain, N-terminal domain 2"/>
    <property type="match status" value="1"/>
</dbReference>
<gene>
    <name evidence="28" type="ORF">HERILL_LOCUS5526</name>
</gene>
<evidence type="ECO:0000256" key="17">
    <source>
        <dbReference type="SAM" id="MobiDB-lite"/>
    </source>
</evidence>
<dbReference type="Pfam" id="PF12781">
    <property type="entry name" value="AAA_9"/>
    <property type="match status" value="1"/>
</dbReference>
<feature type="domain" description="Dynein heavy chain linker" evidence="19">
    <location>
        <begin position="658"/>
        <end position="1087"/>
    </location>
</feature>
<evidence type="ECO:0000256" key="3">
    <source>
        <dbReference type="ARBA" id="ARBA00008887"/>
    </source>
</evidence>
<evidence type="ECO:0000259" key="19">
    <source>
        <dbReference type="Pfam" id="PF08393"/>
    </source>
</evidence>
<feature type="domain" description="Dynein heavy chain region D6 P-loop" evidence="18">
    <location>
        <begin position="3333"/>
        <end position="3446"/>
    </location>
</feature>
<dbReference type="GO" id="GO:0008569">
    <property type="term" value="F:minus-end-directed microtubule motor activity"/>
    <property type="evidence" value="ECO:0007669"/>
    <property type="project" value="InterPro"/>
</dbReference>
<dbReference type="InterPro" id="IPR035706">
    <property type="entry name" value="AAA_9"/>
</dbReference>
<comment type="similarity">
    <text evidence="3">Belongs to the dynein heavy chain family.</text>
</comment>
<dbReference type="InParanoid" id="A0A7R8UL43"/>
<dbReference type="FunFam" id="3.20.180.20:FF:000003">
    <property type="entry name" value="Dynein heavy chain 12, axonemal"/>
    <property type="match status" value="1"/>
</dbReference>
<dbReference type="InterPro" id="IPR042219">
    <property type="entry name" value="AAA_lid_11_sf"/>
</dbReference>
<keyword evidence="14" id="KW-0206">Cytoskeleton</keyword>
<dbReference type="InterPro" id="IPR004273">
    <property type="entry name" value="Dynein_heavy_D6_P-loop"/>
</dbReference>
<dbReference type="Gene3D" id="6.10.140.1060">
    <property type="match status" value="1"/>
</dbReference>
<dbReference type="FunFam" id="3.40.50.300:FF:002141">
    <property type="entry name" value="Dynein heavy chain"/>
    <property type="match status" value="1"/>
</dbReference>
<evidence type="ECO:0000313" key="29">
    <source>
        <dbReference type="Proteomes" id="UP000594454"/>
    </source>
</evidence>
<keyword evidence="6" id="KW-0677">Repeat</keyword>
<dbReference type="FunFam" id="1.20.920.20:FF:000006">
    <property type="entry name" value="Dynein, axonemal, heavy chain 6"/>
    <property type="match status" value="1"/>
</dbReference>
<keyword evidence="12" id="KW-0969">Cilium</keyword>
<dbReference type="InterPro" id="IPR042222">
    <property type="entry name" value="Dynein_2_N"/>
</dbReference>
<evidence type="ECO:0000256" key="5">
    <source>
        <dbReference type="ARBA" id="ARBA00022701"/>
    </source>
</evidence>
<dbReference type="FunFam" id="1.20.58.1120:FF:000007">
    <property type="entry name" value="Dynein heavy chain 4"/>
    <property type="match status" value="1"/>
</dbReference>
<dbReference type="GO" id="GO:0031514">
    <property type="term" value="C:motile cilium"/>
    <property type="evidence" value="ECO:0007669"/>
    <property type="project" value="UniProtKB-SubCell"/>
</dbReference>
<dbReference type="FunFam" id="1.10.8.1220:FF:000001">
    <property type="entry name" value="Dynein axonemal heavy chain 5"/>
    <property type="match status" value="1"/>
</dbReference>
<evidence type="ECO:0000256" key="15">
    <source>
        <dbReference type="ARBA" id="ARBA00023273"/>
    </source>
</evidence>
<dbReference type="Gene3D" id="1.10.8.710">
    <property type="match status" value="1"/>
</dbReference>
<feature type="coiled-coil region" evidence="16">
    <location>
        <begin position="2721"/>
        <end position="2776"/>
    </location>
</feature>
<evidence type="ECO:0000259" key="18">
    <source>
        <dbReference type="Pfam" id="PF03028"/>
    </source>
</evidence>
<dbReference type="Gene3D" id="3.10.490.20">
    <property type="match status" value="1"/>
</dbReference>
<evidence type="ECO:0000256" key="13">
    <source>
        <dbReference type="ARBA" id="ARBA00023175"/>
    </source>
</evidence>
<evidence type="ECO:0000256" key="16">
    <source>
        <dbReference type="SAM" id="Coils"/>
    </source>
</evidence>
<evidence type="ECO:0000256" key="9">
    <source>
        <dbReference type="ARBA" id="ARBA00022846"/>
    </source>
</evidence>
<dbReference type="Gene3D" id="1.20.1270.280">
    <property type="match status" value="1"/>
</dbReference>
<dbReference type="FunFam" id="1.10.8.710:FF:000001">
    <property type="entry name" value="Dynein axonemal heavy chain 2"/>
    <property type="match status" value="1"/>
</dbReference>
<dbReference type="Pfam" id="PF12777">
    <property type="entry name" value="MT"/>
    <property type="match status" value="1"/>
</dbReference>
<sequence>MSKALKKLPKPPSDITKYDNEPYAKNPLLKFRVSNLRKQHHYDLLKRKANEEKAKVFREPVPKPDPTRPVQESYYIAKLHEAANEMPIPKMMKDVEQRIKDAVPKKLRSKYPDLVKQYMSEIREEHDKVLKAHSISKMLLPPKDGIVENVLPEKIDFTFKHAGKTSNYAVFVENRKRLKKELFITQPFVRAILHYSELEFPEILNNYGSYNNKDRQKVPLTLAKFSQLAERDLQSNIHFMKHSWYPKVIAVVKKHYKRKTLTISHWNRAFRCIKGLINRQINNIKIRTLDHLIGVILDHNKVPMFKLNIVCYKDITLEPSFYSIVKCYTDILRDISKVATNLDALELQIDRLAFPVALDKLPISINEMYFEEAVEKLKDALETAYAPVLDYLDQFQEKYHELFDSRTREDLQAFLEQPHAFKEYFSKIEQFNAYIDMLRSEMQREYFDIAIVDKSMAIYDLKRTANSFIKMITAKIVTEHMNDQKDICKAFAEIKEKALQIPRSTEELLASGEYITEVKTKLIAQLHARIQASLKFGADLFEFAELSQEHIKLQRTTINWLEDIKVIFEKNTALQETYKVQFEEHLQYVAKKLTDDVTKMVPSVNIINEMSDTEKFRDYFTLLANFMDQLEVFDDYVKWINKEEKLFKFPKSTYPTLEALKDFVIPFAALMKLCIQWLRYYFVWMDGPFEYLKPSFVQRTTDKFYNEFVKTQKYYLNRIKQDLMGNPVCKFRGQTEDPDPEKHPVPLRLCGKMIQWINDFRTGVFIVNVMCNPALRPRHWKEMSEVVGFDITPNAGTTLRKIMDLNIYDKLNSLEVISVGANKELQLQGNLSAMTSEWNVIEFKTEIHKEAKLRILSSLDDIQTLLDDHIIKTLSMRGSAFVKPSEKLVRNWYDKLLRINKTFEEWQKVQYTYLYLLPIFSSKDIIAQMQPENELFLKVGSIYTQYMETIRTNPNVMETAPLEGFLEEVSEAHRLLEEIMNGVNAYLEKKRVCLPRFFFLSNDEMLSILSETKNPLNVQPHLRKCFEGIASLDFDENLNATAMISEQQERVVFKNKVSTHAAGGNVEKWLAGVEKEMLSAVRREICRAFKTYPENQKIGWALEWSQMVILCVTQIYFAADMHQLMQNNSEQGLIDYKTRLNRELDEMVSEAQSMELTNSQRTVIKSLIVTKIQSRDIVQKLIENRVSSEDDFHWIAHLRFYWQDGNVLIRIINATMNYAYEYLGNYDRLIVTSLTDRCFITLISAYQLHLNGAPEGPAGTGKTETIKDLAKALAVQCKVLNCSESMDYVSLGKIFKGLTSCGAWVCFDEFNRINLEVLSVVAQQVHSILHAVRANLPSIFFEGTQIKVKPSCYICITLNPGYAGRSELPDNLKVLFRPVSMVTPDYVMIGETSLYLHGFKKPKELSVKIVTAYRLCSERLSSQNHYDYGMRTVKTVLSYCGHIRKQFPSESEDCLVIKALRDVNIPKFLSHDITLFEDIISDLFPTTNFQETNYVDLVPIFREICKEMKLQPKDEFFSKIIQTYETMKMRQGFMLVGDPMTGKTTTLKVLRRMIEKLNESLEIRVHTAVVNPKSITMDQLYGIFDRNTFEWKDGVVPIIFRKFATDTSSDLKWLIFDGPIDAIWIENMNTVLDDNKKLCLTSGEVISMTPQMSVIFETLNLAQASPATVSRCGMVYFEPNTLRWETFAESWLERCDRRWANEGSKLIMPLLRWIIPPASEFVRKSCYQYPISGEFNSIRSTLDIFEMLLQDALEDNVDEYQRYLSAWYQAALLYSVSWGIGGVLDSESRAKFDVFLRSIWSGQNPDFPIPVRIEVSIPSEGLLVDYMYIFKQKGTWKYWPELIKRVEPEDSALGMLVATIDTGRYMNLLDMHVKHRKKVLFVGPTGTGKSFYMKHMLMNKLSTEKYTPAFMSLTVKISAKQTQETLISKLVKRRKGNFGPQKDKLAIIFIDDMNMPEKDPYGAQPPIELLRQFFNYGYVYDLVDRQKVTIDDVLIFSACGIPGGSRQNVSPRFLSHFNIFSINNFSEETVNKIFTTSLFLSFKKGGHGNDVLNYVNQIVSGTQQLYHSVCEDLKPTPSKSHYIFNTRDIARVCTGCSLLRKESMDSKKIFARLWYHECLRVFHDRLINEVDQFWIFNKMNDIIKETFHEEMESIFENYCEEGSQLTLYRVNQMMFGSYTDENVSPDDRKYEEIPSIEAFSRIAYKKLEEYNSKRKHKMDIVLFVYALQHLNKICRIISIQGESGLLVGIAGTGRQSLTKLAAAICRESLYQPKITKNYNLTDWHNNLKEAFKEAGGEGKDTVFLISEHQIKMERFLQDIDCILNQGEVPNIYAIDEKQEILEMVRLAAQGGNRNADITPLEVFSYFVNRCKQKLHIILCFSPIGSLLRSRIRLYPSLVNCCTIDWFQLWPEEALHAVADHFISQTGIEESVKNSTVTACRHIHVTAGPIIEEFCTETGRPVYTTPTSYLQLLRLFQILVKKKQEEIMNLKLRYVAGLETLQKATVAVAAMQIELSALQPKLLSMAENSRKMMVEINKETIAAESAAEQVKKDELVANAQATAAQTLKDECEKDLAQAIPVLEDAIQALNTLKPADITLVKSMKNPPSAIKLVMAAVCVIKGVSADRINDPTTGKKTNDYWGPSKRILGDMGFLQSLKDFDKDNINPDIMKRIRKDFIPHKDFQPHIVMKASSAAEGLCKWIIAMDLYDAVAKIVAPKKTRLQAAEKEYADTMKILNEKREMAEALEKRVMQLNEELERANAEMQRTSDEVEFCKGRLLRAETLISSLGGEKNRWSTTAKNLQIQYDNIPGDILISSAVVSYLPAVTINFRQKCIENWFKKCHELQIPCADNFSILTALSSEIQIQEWNLEDLPRDAFSIENAVIMANSNRCSLFIDPQGQANKWIKNMERLNRLQIVKFTQKNYMKVIESSIVTGRPVLIENVLEELDVSLEPILAKQIYSQNGADFLCLHNNIVKVSPKFKLYMTSNLRNPHYLPEIFNKVTIINFALSPQGLEDQLLGIVVAKERPELQELRQTLIAQKAKNKTMLKHAEDKILETLSSSKVDILENEEAIRILDESKILASVIKSKQEASEKTEIKIETFRMSYKPVAIHSSVLYYTTTDLPNIDTMYQFSLNWYTNLYVRSIESANKSKDLAKRLKFLMTAITLNLYNTVCRSIFERHRLLFSFILTTKIMISTRQLNEQQLAFLLSKRNGKVEDNMEANPDNSWITDTMWNNITSLESIPELVGFGTSFQSNLVAWKSYFQSVEPHEEILPGPWEEKASHFEKILILQALRPEKLYLAISKFISTEMGSQYITPPQFNLLKSYEDSNCLSPLIFILSPGVDPMASLLLFAEKMGFDETFESISLGQGQGPIAEKLIANAQFQGSWICLQNCHLAASWMPTLQRIWENMDLYNTASTFRLWLTSYPWDAFPDMLLQNGVKVTNELPTGLRENLLRTYQTEPMSNDKFYTGCPQKDRAFTRLLYGICFFHAVVQERQKFGSLGWNIPYGFNDSDFQTSAQQLLMFLNVYESIPYNALRYLIAECNYGGRISDKSDRLAMSMILEHFINEDVVNDLRYKFGEDDIYILPRKSEHREMVRYIQENIPTRPNPEVYGLNPNAGIKRELEVSSSLLESMVMATTIKHSIQDAMDNGNGITPKLTEILKHLPIGFNLEDAKQRYPVSFENVMNTILIQEMESYEELLELIRKTCRDLMDAIDGTIPMTPDLENVMVMIKLDKIPNLWVKHSYETAKSLGPYIQDFIRRIRWIEKWFQEGKLTTIWISGLFLPRGFLTGVIQNYSRKYKLSIDEITFDFKVLNSESTDSEAPETVVVSGFYIEGAKWDLAENHLTEQLPRILTEKMPDILFKPILMKNLIENSRYKCPAYKTSERRGLITTSGHSTNFILDILLESKKPNKHWIKRSVALVCQTTE</sequence>
<dbReference type="Pfam" id="PF18199">
    <property type="entry name" value="Dynein_C"/>
    <property type="match status" value="1"/>
</dbReference>
<evidence type="ECO:0000259" key="25">
    <source>
        <dbReference type="Pfam" id="PF18198"/>
    </source>
</evidence>
<name>A0A7R8UL43_HERIL</name>
<dbReference type="Pfam" id="PF12775">
    <property type="entry name" value="AAA_7"/>
    <property type="match status" value="1"/>
</dbReference>
<dbReference type="PANTHER" id="PTHR22878">
    <property type="entry name" value="DYNEIN HEAVY CHAIN 6, AXONEMAL-LIKE-RELATED"/>
    <property type="match status" value="1"/>
</dbReference>
<keyword evidence="7" id="KW-0547">Nucleotide-binding</keyword>
<dbReference type="Gene3D" id="1.20.140.100">
    <property type="entry name" value="Dynein heavy chain, N-terminal domain 2"/>
    <property type="match status" value="1"/>
</dbReference>
<dbReference type="InterPro" id="IPR041466">
    <property type="entry name" value="Dynein_AAA5_ext"/>
</dbReference>
<dbReference type="PANTHER" id="PTHR22878:SF70">
    <property type="entry name" value="DYNEIN HEAVY CHAIN 2, AXONEMAL"/>
    <property type="match status" value="1"/>
</dbReference>
<feature type="domain" description="Dynein heavy chain C-terminal" evidence="26">
    <location>
        <begin position="3634"/>
        <end position="3929"/>
    </location>
</feature>
<dbReference type="FunFam" id="1.10.287.2620:FF:000002">
    <property type="entry name" value="Dynein heavy chain 2, axonemal"/>
    <property type="match status" value="1"/>
</dbReference>
<dbReference type="Gene3D" id="1.10.8.720">
    <property type="entry name" value="Region D6 of dynein motor"/>
    <property type="match status" value="1"/>
</dbReference>
<evidence type="ECO:0000259" key="27">
    <source>
        <dbReference type="Pfam" id="PF22597"/>
    </source>
</evidence>
<feature type="domain" description="Dynein heavy chain coiled coil stalk" evidence="21">
    <location>
        <begin position="2494"/>
        <end position="2838"/>
    </location>
</feature>
<evidence type="ECO:0000259" key="20">
    <source>
        <dbReference type="Pfam" id="PF12774"/>
    </source>
</evidence>
<comment type="subcellular location">
    <subcellularLocation>
        <location evidence="1">Cell projection</location>
        <location evidence="1">Cilium</location>
        <location evidence="1">Flagellum</location>
    </subcellularLocation>
    <subcellularLocation>
        <location evidence="2">Cytoplasm</location>
        <location evidence="2">Cytoskeleton</location>
        <location evidence="2">Cilium axoneme</location>
    </subcellularLocation>
</comment>
<dbReference type="SUPFAM" id="SSF52540">
    <property type="entry name" value="P-loop containing nucleoside triphosphate hydrolases"/>
    <property type="match status" value="4"/>
</dbReference>
<keyword evidence="11 16" id="KW-0175">Coiled coil</keyword>
<dbReference type="Pfam" id="PF08393">
    <property type="entry name" value="DHC_N2"/>
    <property type="match status" value="1"/>
</dbReference>
<dbReference type="Pfam" id="PF17852">
    <property type="entry name" value="Dynein_AAA_lid"/>
    <property type="match status" value="1"/>
</dbReference>
<feature type="domain" description="Dynein heavy chain AAA 5 extension" evidence="24">
    <location>
        <begin position="1708"/>
        <end position="1840"/>
    </location>
</feature>
<dbReference type="Gene3D" id="1.20.920.20">
    <property type="match status" value="1"/>
</dbReference>
<evidence type="ECO:0000256" key="2">
    <source>
        <dbReference type="ARBA" id="ARBA00004430"/>
    </source>
</evidence>
<dbReference type="FunFam" id="1.10.8.720:FF:000001">
    <property type="entry name" value="dynein heavy chain 7, axonemal"/>
    <property type="match status" value="1"/>
</dbReference>
<keyword evidence="13" id="KW-0505">Motor protein</keyword>
<keyword evidence="10" id="KW-0243">Dynein</keyword>
<dbReference type="Pfam" id="PF18198">
    <property type="entry name" value="AAA_lid_11"/>
    <property type="match status" value="1"/>
</dbReference>
<dbReference type="FunFam" id="1.20.140.100:FF:000004">
    <property type="entry name" value="Dynein axonemal heavy chain 6"/>
    <property type="match status" value="1"/>
</dbReference>
<evidence type="ECO:0000259" key="22">
    <source>
        <dbReference type="Pfam" id="PF12780"/>
    </source>
</evidence>
<evidence type="ECO:0000259" key="24">
    <source>
        <dbReference type="Pfam" id="PF17852"/>
    </source>
</evidence>
<dbReference type="InterPro" id="IPR054354">
    <property type="entry name" value="DYNC2H1-like_lid"/>
</dbReference>
<dbReference type="Gene3D" id="1.10.287.2620">
    <property type="match status" value="1"/>
</dbReference>
<dbReference type="FunFam" id="3.40.50.300:FF:000362">
    <property type="entry name" value="Dynein, axonemal, heavy chain 6"/>
    <property type="match status" value="1"/>
</dbReference>
<dbReference type="Gene3D" id="3.40.50.300">
    <property type="entry name" value="P-loop containing nucleotide triphosphate hydrolases"/>
    <property type="match status" value="5"/>
</dbReference>
<dbReference type="InterPro" id="IPR024743">
    <property type="entry name" value="Dynein_HC_stalk"/>
</dbReference>
<keyword evidence="15" id="KW-0966">Cell projection</keyword>
<dbReference type="GO" id="GO:0005858">
    <property type="term" value="C:axonemal dynein complex"/>
    <property type="evidence" value="ECO:0007669"/>
    <property type="project" value="UniProtKB-ARBA"/>
</dbReference>
<protein>
    <recommendedName>
        <fullName evidence="30">Dynein heavy chain 12, axonemal</fullName>
    </recommendedName>
</protein>
<dbReference type="InterPro" id="IPR041228">
    <property type="entry name" value="Dynein_C"/>
</dbReference>
<feature type="region of interest" description="Disordered" evidence="17">
    <location>
        <begin position="1"/>
        <end position="21"/>
    </location>
</feature>
<dbReference type="InterPro" id="IPR043160">
    <property type="entry name" value="Dynein_C_barrel"/>
</dbReference>
<evidence type="ECO:0000256" key="8">
    <source>
        <dbReference type="ARBA" id="ARBA00022840"/>
    </source>
</evidence>
<evidence type="ECO:0000259" key="26">
    <source>
        <dbReference type="Pfam" id="PF18199"/>
    </source>
</evidence>
<feature type="domain" description="Dynein heavy chain AAA module D4" evidence="22">
    <location>
        <begin position="2218"/>
        <end position="2477"/>
    </location>
</feature>
<evidence type="ECO:0000256" key="4">
    <source>
        <dbReference type="ARBA" id="ARBA00022490"/>
    </source>
</evidence>
<dbReference type="FunFam" id="1.20.920.30:FF:000002">
    <property type="entry name" value="Dynein axonemal heavy chain 3"/>
    <property type="match status" value="1"/>
</dbReference>
<feature type="domain" description="Dynein heavy chain ATP-binding dynein motor region" evidence="23">
    <location>
        <begin position="2865"/>
        <end position="3085"/>
    </location>
</feature>
<dbReference type="InterPro" id="IPR026983">
    <property type="entry name" value="DHC"/>
</dbReference>
<dbReference type="InterPro" id="IPR043157">
    <property type="entry name" value="Dynein_AAA1S"/>
</dbReference>
<dbReference type="Gene3D" id="1.10.472.130">
    <property type="match status" value="1"/>
</dbReference>
<dbReference type="FunFam" id="3.40.50.300:FF:000044">
    <property type="entry name" value="Dynein heavy chain 5, axonemal"/>
    <property type="match status" value="1"/>
</dbReference>
<dbReference type="FunFam" id="3.40.50.300:FF:001145">
    <property type="entry name" value="Putative dynein heavy chain"/>
    <property type="match status" value="1"/>
</dbReference>
<evidence type="ECO:0000313" key="28">
    <source>
        <dbReference type="EMBL" id="CAD7082494.1"/>
    </source>
</evidence>
<evidence type="ECO:0000256" key="11">
    <source>
        <dbReference type="ARBA" id="ARBA00023054"/>
    </source>
</evidence>
<dbReference type="GO" id="GO:0005874">
    <property type="term" value="C:microtubule"/>
    <property type="evidence" value="ECO:0007669"/>
    <property type="project" value="UniProtKB-KW"/>
</dbReference>
<dbReference type="Gene3D" id="1.20.58.1120">
    <property type="match status" value="1"/>
</dbReference>
<dbReference type="InterPro" id="IPR027417">
    <property type="entry name" value="P-loop_NTPase"/>
</dbReference>
<keyword evidence="29" id="KW-1185">Reference proteome</keyword>
<proteinExistence type="inferred from homology"/>
<keyword evidence="9" id="KW-0282">Flagellum</keyword>
<evidence type="ECO:0000259" key="21">
    <source>
        <dbReference type="Pfam" id="PF12777"/>
    </source>
</evidence>
<dbReference type="OrthoDB" id="424310at2759"/>
<dbReference type="OMA" id="ICENIMK"/>
<dbReference type="InterPro" id="IPR024317">
    <property type="entry name" value="Dynein_heavy_chain_D4_dom"/>
</dbReference>
<dbReference type="Pfam" id="PF12774">
    <property type="entry name" value="AAA_6"/>
    <property type="match status" value="1"/>
</dbReference>
<evidence type="ECO:0000256" key="1">
    <source>
        <dbReference type="ARBA" id="ARBA00004230"/>
    </source>
</evidence>
<dbReference type="InterPro" id="IPR035699">
    <property type="entry name" value="AAA_6"/>
</dbReference>
<evidence type="ECO:0000256" key="7">
    <source>
        <dbReference type="ARBA" id="ARBA00022741"/>
    </source>
</evidence>
<keyword evidence="4" id="KW-0963">Cytoplasm</keyword>
<feature type="domain" description="Dynein heavy chain AAA lid" evidence="25">
    <location>
        <begin position="3482"/>
        <end position="3622"/>
    </location>
</feature>
<dbReference type="Pfam" id="PF03028">
    <property type="entry name" value="Dynein_heavy"/>
    <property type="match status" value="1"/>
</dbReference>
<feature type="domain" description="Dynein 2 heavy chain 1 cytoplasmic ATPase lid" evidence="27">
    <location>
        <begin position="2052"/>
        <end position="2131"/>
    </location>
</feature>
<reference evidence="28 29" key="1">
    <citation type="submission" date="2020-11" db="EMBL/GenBank/DDBJ databases">
        <authorList>
            <person name="Wallbank WR R."/>
            <person name="Pardo Diaz C."/>
            <person name="Kozak K."/>
            <person name="Martin S."/>
            <person name="Jiggins C."/>
            <person name="Moest M."/>
            <person name="Warren A I."/>
            <person name="Generalovic N T."/>
            <person name="Byers J.R.P. K."/>
            <person name="Montejo-Kovacevich G."/>
            <person name="Yen C E."/>
        </authorList>
    </citation>
    <scope>NUCLEOTIDE SEQUENCE [LARGE SCALE GENOMIC DNA]</scope>
</reference>
<dbReference type="Gene3D" id="1.10.8.1220">
    <property type="match status" value="1"/>
</dbReference>
<keyword evidence="8" id="KW-0067">ATP-binding</keyword>
<evidence type="ECO:0000256" key="6">
    <source>
        <dbReference type="ARBA" id="ARBA00022737"/>
    </source>
</evidence>
<dbReference type="Pfam" id="PF12780">
    <property type="entry name" value="AAA_8"/>
    <property type="match status" value="1"/>
</dbReference>
<dbReference type="FunFam" id="3.10.490.20:FF:000009">
    <property type="entry name" value="Dynein heavy chain 4"/>
    <property type="match status" value="1"/>
</dbReference>
<dbReference type="Proteomes" id="UP000594454">
    <property type="component" value="Chromosome 2"/>
</dbReference>
<dbReference type="GO" id="GO:0051959">
    <property type="term" value="F:dynein light intermediate chain binding"/>
    <property type="evidence" value="ECO:0007669"/>
    <property type="project" value="InterPro"/>
</dbReference>
<evidence type="ECO:0008006" key="30">
    <source>
        <dbReference type="Google" id="ProtNLM"/>
    </source>
</evidence>
<dbReference type="InterPro" id="IPR013602">
    <property type="entry name" value="Dynein_heavy_linker"/>
</dbReference>
<keyword evidence="5" id="KW-0493">Microtubule</keyword>
<evidence type="ECO:0000256" key="10">
    <source>
        <dbReference type="ARBA" id="ARBA00023017"/>
    </source>
</evidence>
<dbReference type="InterPro" id="IPR042228">
    <property type="entry name" value="Dynein_linker_3"/>
</dbReference>